<dbReference type="GO" id="GO:0016705">
    <property type="term" value="F:oxidoreductase activity, acting on paired donors, with incorporation or reduction of molecular oxygen"/>
    <property type="evidence" value="ECO:0007669"/>
    <property type="project" value="InterPro"/>
</dbReference>
<evidence type="ECO:0000256" key="13">
    <source>
        <dbReference type="RuleBase" id="RU000461"/>
    </source>
</evidence>
<evidence type="ECO:0008006" key="17">
    <source>
        <dbReference type="Google" id="ProtNLM"/>
    </source>
</evidence>
<reference evidence="15" key="1">
    <citation type="submission" date="2017-07" db="EMBL/GenBank/DDBJ databases">
        <title>Taro Niue Genome Assembly and Annotation.</title>
        <authorList>
            <person name="Atibalentja N."/>
            <person name="Keating K."/>
            <person name="Fields C.J."/>
        </authorList>
    </citation>
    <scope>NUCLEOTIDE SEQUENCE</scope>
    <source>
        <strain evidence="15">Niue_2</strain>
        <tissue evidence="15">Leaf</tissue>
    </source>
</reference>
<dbReference type="AlphaFoldDB" id="A0A843XAM8"/>
<dbReference type="GO" id="GO:0020037">
    <property type="term" value="F:heme binding"/>
    <property type="evidence" value="ECO:0007669"/>
    <property type="project" value="InterPro"/>
</dbReference>
<evidence type="ECO:0000256" key="3">
    <source>
        <dbReference type="ARBA" id="ARBA00010617"/>
    </source>
</evidence>
<evidence type="ECO:0000256" key="8">
    <source>
        <dbReference type="ARBA" id="ARBA00023002"/>
    </source>
</evidence>
<dbReference type="InterPro" id="IPR001128">
    <property type="entry name" value="Cyt_P450"/>
</dbReference>
<evidence type="ECO:0000256" key="7">
    <source>
        <dbReference type="ARBA" id="ARBA00022989"/>
    </source>
</evidence>
<keyword evidence="10 13" id="KW-0503">Monooxygenase</keyword>
<evidence type="ECO:0000256" key="9">
    <source>
        <dbReference type="ARBA" id="ARBA00023004"/>
    </source>
</evidence>
<organism evidence="15 16">
    <name type="scientific">Colocasia esculenta</name>
    <name type="common">Wild taro</name>
    <name type="synonym">Arum esculentum</name>
    <dbReference type="NCBI Taxonomy" id="4460"/>
    <lineage>
        <taxon>Eukaryota</taxon>
        <taxon>Viridiplantae</taxon>
        <taxon>Streptophyta</taxon>
        <taxon>Embryophyta</taxon>
        <taxon>Tracheophyta</taxon>
        <taxon>Spermatophyta</taxon>
        <taxon>Magnoliopsida</taxon>
        <taxon>Liliopsida</taxon>
        <taxon>Araceae</taxon>
        <taxon>Aroideae</taxon>
        <taxon>Colocasieae</taxon>
        <taxon>Colocasia</taxon>
    </lineage>
</organism>
<dbReference type="SUPFAM" id="SSF48264">
    <property type="entry name" value="Cytochrome P450"/>
    <property type="match status" value="1"/>
</dbReference>
<dbReference type="PROSITE" id="PS00086">
    <property type="entry name" value="CYTOCHROME_P450"/>
    <property type="match status" value="1"/>
</dbReference>
<comment type="cofactor">
    <cofactor evidence="1 12">
        <name>heme</name>
        <dbReference type="ChEBI" id="CHEBI:30413"/>
    </cofactor>
</comment>
<evidence type="ECO:0000256" key="12">
    <source>
        <dbReference type="PIRSR" id="PIRSR602401-1"/>
    </source>
</evidence>
<keyword evidence="5" id="KW-0812">Transmembrane</keyword>
<feature type="chain" id="PRO_5032545585" description="Cytochrome P450 71A1" evidence="14">
    <location>
        <begin position="23"/>
        <end position="510"/>
    </location>
</feature>
<dbReference type="FunFam" id="1.10.630.10:FF:000011">
    <property type="entry name" value="Cytochrome P450 83B1"/>
    <property type="match status" value="1"/>
</dbReference>
<keyword evidence="4 12" id="KW-0349">Heme</keyword>
<name>A0A843XAM8_COLES</name>
<dbReference type="PANTHER" id="PTHR47955">
    <property type="entry name" value="CYTOCHROME P450 FAMILY 71 PROTEIN"/>
    <property type="match status" value="1"/>
</dbReference>
<evidence type="ECO:0000313" key="16">
    <source>
        <dbReference type="Proteomes" id="UP000652761"/>
    </source>
</evidence>
<keyword evidence="9 12" id="KW-0408">Iron</keyword>
<accession>A0A843XAM8</accession>
<comment type="similarity">
    <text evidence="3 13">Belongs to the cytochrome P450 family.</text>
</comment>
<evidence type="ECO:0000256" key="14">
    <source>
        <dbReference type="SAM" id="SignalP"/>
    </source>
</evidence>
<comment type="caution">
    <text evidence="15">The sequence shown here is derived from an EMBL/GenBank/DDBJ whole genome shotgun (WGS) entry which is preliminary data.</text>
</comment>
<feature type="binding site" description="axial binding residue" evidence="12">
    <location>
        <position position="443"/>
    </location>
    <ligand>
        <name>heme</name>
        <dbReference type="ChEBI" id="CHEBI:30413"/>
    </ligand>
    <ligandPart>
        <name>Fe</name>
        <dbReference type="ChEBI" id="CHEBI:18248"/>
    </ligandPart>
</feature>
<keyword evidence="7" id="KW-1133">Transmembrane helix</keyword>
<evidence type="ECO:0000256" key="10">
    <source>
        <dbReference type="ARBA" id="ARBA00023033"/>
    </source>
</evidence>
<dbReference type="GO" id="GO:0004497">
    <property type="term" value="F:monooxygenase activity"/>
    <property type="evidence" value="ECO:0007669"/>
    <property type="project" value="UniProtKB-KW"/>
</dbReference>
<keyword evidence="8 13" id="KW-0560">Oxidoreductase</keyword>
<evidence type="ECO:0000256" key="4">
    <source>
        <dbReference type="ARBA" id="ARBA00022617"/>
    </source>
</evidence>
<dbReference type="InterPro" id="IPR002401">
    <property type="entry name" value="Cyt_P450_E_grp-I"/>
</dbReference>
<dbReference type="PANTHER" id="PTHR47955:SF22">
    <property type="entry name" value="CYTOCHROME P450 83B1-LIKE"/>
    <property type="match status" value="1"/>
</dbReference>
<dbReference type="GO" id="GO:0005506">
    <property type="term" value="F:iron ion binding"/>
    <property type="evidence" value="ECO:0007669"/>
    <property type="project" value="InterPro"/>
</dbReference>
<dbReference type="Gene3D" id="1.10.630.10">
    <property type="entry name" value="Cytochrome P450"/>
    <property type="match status" value="1"/>
</dbReference>
<dbReference type="OrthoDB" id="2789670at2759"/>
<proteinExistence type="inferred from homology"/>
<dbReference type="GO" id="GO:0016020">
    <property type="term" value="C:membrane"/>
    <property type="evidence" value="ECO:0007669"/>
    <property type="project" value="UniProtKB-SubCell"/>
</dbReference>
<evidence type="ECO:0000313" key="15">
    <source>
        <dbReference type="EMBL" id="MQM16381.1"/>
    </source>
</evidence>
<dbReference type="Pfam" id="PF00067">
    <property type="entry name" value="p450"/>
    <property type="match status" value="1"/>
</dbReference>
<dbReference type="CDD" id="cd11072">
    <property type="entry name" value="CYP71-like"/>
    <property type="match status" value="1"/>
</dbReference>
<evidence type="ECO:0000256" key="2">
    <source>
        <dbReference type="ARBA" id="ARBA00004167"/>
    </source>
</evidence>
<dbReference type="PRINTS" id="PR00463">
    <property type="entry name" value="EP450I"/>
</dbReference>
<evidence type="ECO:0000256" key="1">
    <source>
        <dbReference type="ARBA" id="ARBA00001971"/>
    </source>
</evidence>
<sequence>MAILGELAALLLLPLFLAFLLARKISKKQDRPKPKLPPGPPGLPIIGNLHQLGENSHQTLCRLSKKYGPLMHMQLGRVPALVISSAQLAEQVLKTHDLLFCSRPATTAWKRLSYNFSDVAFSPYNATWRELRKIILHNLLNPKTVEGFRDAREEEAERMIGSISHRSSLSQPINLSSSLLSFSNNLICRVAFGRRFQSEEPVGDQKSGFHEVLLESEALFMAFFASDYFSYAGWVDVLSGVRSRLEKNFIELDNFYGKIIAAHEDPIRAEEKEDVVDVLLHHQKEEKHLIEDQVKGLLMDILHAGTNTTFATLEYAMAELMKNPSVMLKAQEEVRRIVGDKGRVEDCDVPQMSYLKMVVKETLRLHPVVPLLLPREVMGHVKINEYDVFPKTRVFVNVWAIGRDPDSWDKPDEFIPERFVGSDVDFSGHNYQFLPFGAGRRMCPGLSFAIKSVELALANLLYTFNWELPDNLKKEGIDMKEVLGISVHLKTNLQLQATRHVPYVRRQMVY</sequence>
<keyword evidence="6 12" id="KW-0479">Metal-binding</keyword>
<keyword evidence="14" id="KW-0732">Signal</keyword>
<dbReference type="InterPro" id="IPR036396">
    <property type="entry name" value="Cyt_P450_sf"/>
</dbReference>
<evidence type="ECO:0000256" key="5">
    <source>
        <dbReference type="ARBA" id="ARBA00022692"/>
    </source>
</evidence>
<dbReference type="InterPro" id="IPR017972">
    <property type="entry name" value="Cyt_P450_CS"/>
</dbReference>
<keyword evidence="11" id="KW-0472">Membrane</keyword>
<gene>
    <name evidence="15" type="ORF">Taro_049333</name>
</gene>
<comment type="subcellular location">
    <subcellularLocation>
        <location evidence="2">Membrane</location>
        <topology evidence="2">Single-pass membrane protein</topology>
    </subcellularLocation>
</comment>
<dbReference type="PRINTS" id="PR00385">
    <property type="entry name" value="P450"/>
</dbReference>
<dbReference type="EMBL" id="NMUH01006976">
    <property type="protein sequence ID" value="MQM16381.1"/>
    <property type="molecule type" value="Genomic_DNA"/>
</dbReference>
<dbReference type="Proteomes" id="UP000652761">
    <property type="component" value="Unassembled WGS sequence"/>
</dbReference>
<protein>
    <recommendedName>
        <fullName evidence="17">Cytochrome P450 71A1</fullName>
    </recommendedName>
</protein>
<evidence type="ECO:0000256" key="6">
    <source>
        <dbReference type="ARBA" id="ARBA00022723"/>
    </source>
</evidence>
<keyword evidence="16" id="KW-1185">Reference proteome</keyword>
<evidence type="ECO:0000256" key="11">
    <source>
        <dbReference type="ARBA" id="ARBA00023136"/>
    </source>
</evidence>
<feature type="signal peptide" evidence="14">
    <location>
        <begin position="1"/>
        <end position="22"/>
    </location>
</feature>